<sequence>MTKEGTLTAGHASCDLSVFLRLGELICGAIVLGLLGRAFYLIRQAGVTDPNGRLIYVAVTAALAILYSLFFTPPLGYSFWFFPIDFFFFAAWLVAFCLLETGQWYVVGAPGINVNWSGCSAYRTVLAFSFVACFTYLLSFPLVSLLPSDQGRGRTDSDRASIG</sequence>
<reference evidence="2" key="1">
    <citation type="submission" date="2023-06" db="EMBL/GenBank/DDBJ databases">
        <title>Genome-scale phylogeny and comparative genomics of the fungal order Sordariales.</title>
        <authorList>
            <consortium name="Lawrence Berkeley National Laboratory"/>
            <person name="Hensen N."/>
            <person name="Bonometti L."/>
            <person name="Westerberg I."/>
            <person name="Brannstrom I.O."/>
            <person name="Guillou S."/>
            <person name="Cros-Aarteil S."/>
            <person name="Calhoun S."/>
            <person name="Haridas S."/>
            <person name="Kuo A."/>
            <person name="Mondo S."/>
            <person name="Pangilinan J."/>
            <person name="Riley R."/>
            <person name="Labutti K."/>
            <person name="Andreopoulos B."/>
            <person name="Lipzen A."/>
            <person name="Chen C."/>
            <person name="Yanf M."/>
            <person name="Daum C."/>
            <person name="Ng V."/>
            <person name="Clum A."/>
            <person name="Steindorff A."/>
            <person name="Ohm R."/>
            <person name="Martin F."/>
            <person name="Silar P."/>
            <person name="Natvig D."/>
            <person name="Lalanne C."/>
            <person name="Gautier V."/>
            <person name="Ament-Velasquez S.L."/>
            <person name="Kruys A."/>
            <person name="Hutchinson M.I."/>
            <person name="Powell A.J."/>
            <person name="Barry K."/>
            <person name="Miller A.N."/>
            <person name="Grigoriev I.V."/>
            <person name="Debuchy R."/>
            <person name="Gladieux P."/>
            <person name="Thoren M.H."/>
            <person name="Johannesson H."/>
        </authorList>
    </citation>
    <scope>NUCLEOTIDE SEQUENCE</scope>
    <source>
        <strain evidence="2">CBS 606.72</strain>
    </source>
</reference>
<accession>A0AA39WSY5</accession>
<evidence type="ECO:0000313" key="2">
    <source>
        <dbReference type="EMBL" id="KAK0621025.1"/>
    </source>
</evidence>
<dbReference type="PANTHER" id="PTHR39608:SF1">
    <property type="entry name" value="INTEGRAL MEMBRANE PROTEIN (AFU_ORTHOLOGUE AFUA_5G08640)"/>
    <property type="match status" value="1"/>
</dbReference>
<proteinExistence type="predicted"/>
<feature type="transmembrane region" description="Helical" evidence="1">
    <location>
        <begin position="120"/>
        <end position="138"/>
    </location>
</feature>
<keyword evidence="1" id="KW-0472">Membrane</keyword>
<dbReference type="PANTHER" id="PTHR39608">
    <property type="entry name" value="INTEGRAL MEMBRANE PROTEIN (AFU_ORTHOLOGUE AFUA_5G08640)"/>
    <property type="match status" value="1"/>
</dbReference>
<dbReference type="Proteomes" id="UP001175000">
    <property type="component" value="Unassembled WGS sequence"/>
</dbReference>
<name>A0AA39WSY5_9PEZI</name>
<feature type="transmembrane region" description="Helical" evidence="1">
    <location>
        <begin position="20"/>
        <end position="42"/>
    </location>
</feature>
<gene>
    <name evidence="2" type="ORF">B0T14DRAFT_538201</name>
</gene>
<evidence type="ECO:0000256" key="1">
    <source>
        <dbReference type="SAM" id="Phobius"/>
    </source>
</evidence>
<feature type="transmembrane region" description="Helical" evidence="1">
    <location>
        <begin position="77"/>
        <end position="99"/>
    </location>
</feature>
<dbReference type="AlphaFoldDB" id="A0AA39WSY5"/>
<dbReference type="GO" id="GO:0016020">
    <property type="term" value="C:membrane"/>
    <property type="evidence" value="ECO:0007669"/>
    <property type="project" value="UniProtKB-SubCell"/>
</dbReference>
<comment type="caution">
    <text evidence="2">The sequence shown here is derived from an EMBL/GenBank/DDBJ whole genome shotgun (WGS) entry which is preliminary data.</text>
</comment>
<evidence type="ECO:0008006" key="4">
    <source>
        <dbReference type="Google" id="ProtNLM"/>
    </source>
</evidence>
<dbReference type="EMBL" id="JAULSU010000004">
    <property type="protein sequence ID" value="KAK0621025.1"/>
    <property type="molecule type" value="Genomic_DNA"/>
</dbReference>
<evidence type="ECO:0000313" key="3">
    <source>
        <dbReference type="Proteomes" id="UP001175000"/>
    </source>
</evidence>
<feature type="transmembrane region" description="Helical" evidence="1">
    <location>
        <begin position="54"/>
        <end position="71"/>
    </location>
</feature>
<keyword evidence="1" id="KW-1133">Transmembrane helix</keyword>
<protein>
    <recommendedName>
        <fullName evidence="4">MARVEL domain-containing protein</fullName>
    </recommendedName>
</protein>
<organism evidence="2 3">
    <name type="scientific">Immersiella caudata</name>
    <dbReference type="NCBI Taxonomy" id="314043"/>
    <lineage>
        <taxon>Eukaryota</taxon>
        <taxon>Fungi</taxon>
        <taxon>Dikarya</taxon>
        <taxon>Ascomycota</taxon>
        <taxon>Pezizomycotina</taxon>
        <taxon>Sordariomycetes</taxon>
        <taxon>Sordariomycetidae</taxon>
        <taxon>Sordariales</taxon>
        <taxon>Lasiosphaeriaceae</taxon>
        <taxon>Immersiella</taxon>
    </lineage>
</organism>
<keyword evidence="1" id="KW-0812">Transmembrane</keyword>
<keyword evidence="3" id="KW-1185">Reference proteome</keyword>